<keyword evidence="6" id="KW-1185">Reference proteome</keyword>
<dbReference type="SUPFAM" id="SSF89392">
    <property type="entry name" value="Prokaryotic lipoproteins and lipoprotein localization factors"/>
    <property type="match status" value="1"/>
</dbReference>
<evidence type="ECO:0000256" key="4">
    <source>
        <dbReference type="SAM" id="SignalP"/>
    </source>
</evidence>
<organism evidence="5 6">
    <name type="scientific">Spongisporangium articulatum</name>
    <dbReference type="NCBI Taxonomy" id="3362603"/>
    <lineage>
        <taxon>Bacteria</taxon>
        <taxon>Bacillati</taxon>
        <taxon>Actinomycetota</taxon>
        <taxon>Actinomycetes</taxon>
        <taxon>Kineosporiales</taxon>
        <taxon>Kineosporiaceae</taxon>
        <taxon>Spongisporangium</taxon>
    </lineage>
</organism>
<comment type="caution">
    <text evidence="5">The sequence shown here is derived from an EMBL/GenBank/DDBJ whole genome shotgun (WGS) entry which is preliminary data.</text>
</comment>
<accession>A0ABW8AMB7</accession>
<dbReference type="EMBL" id="JBITLV010000002">
    <property type="protein sequence ID" value="MFI7587238.1"/>
    <property type="molecule type" value="Genomic_DNA"/>
</dbReference>
<reference evidence="5 6" key="1">
    <citation type="submission" date="2024-10" db="EMBL/GenBank/DDBJ databases">
        <title>The Natural Products Discovery Center: Release of the First 8490 Sequenced Strains for Exploring Actinobacteria Biosynthetic Diversity.</title>
        <authorList>
            <person name="Kalkreuter E."/>
            <person name="Kautsar S.A."/>
            <person name="Yang D."/>
            <person name="Bader C.D."/>
            <person name="Teijaro C.N."/>
            <person name="Fluegel L."/>
            <person name="Davis C.M."/>
            <person name="Simpson J.R."/>
            <person name="Lauterbach L."/>
            <person name="Steele A.D."/>
            <person name="Gui C."/>
            <person name="Meng S."/>
            <person name="Li G."/>
            <person name="Viehrig K."/>
            <person name="Ye F."/>
            <person name="Su P."/>
            <person name="Kiefer A.F."/>
            <person name="Nichols A."/>
            <person name="Cepeda A.J."/>
            <person name="Yan W."/>
            <person name="Fan B."/>
            <person name="Jiang Y."/>
            <person name="Adhikari A."/>
            <person name="Zheng C.-J."/>
            <person name="Schuster L."/>
            <person name="Cowan T.M."/>
            <person name="Smanski M.J."/>
            <person name="Chevrette M.G."/>
            <person name="De Carvalho L.P.S."/>
            <person name="Shen B."/>
        </authorList>
    </citation>
    <scope>NUCLEOTIDE SEQUENCE [LARGE SCALE GENOMIC DNA]</scope>
    <source>
        <strain evidence="5 6">NPDC049639</strain>
    </source>
</reference>
<name>A0ABW8AMB7_9ACTN</name>
<dbReference type="RefSeq" id="WP_398278464.1">
    <property type="nucleotide sequence ID" value="NZ_JBITLV010000002.1"/>
</dbReference>
<keyword evidence="5" id="KW-0449">Lipoprotein</keyword>
<dbReference type="Pfam" id="PF07161">
    <property type="entry name" value="LppX_LprAFG"/>
    <property type="match status" value="1"/>
</dbReference>
<evidence type="ECO:0000256" key="1">
    <source>
        <dbReference type="ARBA" id="ARBA00004196"/>
    </source>
</evidence>
<protein>
    <submittedName>
        <fullName evidence="5">LppX_LprAFG lipoprotein</fullName>
    </submittedName>
</protein>
<evidence type="ECO:0000313" key="6">
    <source>
        <dbReference type="Proteomes" id="UP001612915"/>
    </source>
</evidence>
<dbReference type="Gene3D" id="2.50.20.20">
    <property type="match status" value="1"/>
</dbReference>
<dbReference type="PROSITE" id="PS51257">
    <property type="entry name" value="PROKAR_LIPOPROTEIN"/>
    <property type="match status" value="1"/>
</dbReference>
<keyword evidence="3" id="KW-1003">Cell membrane</keyword>
<dbReference type="InterPro" id="IPR009830">
    <property type="entry name" value="LppX/LprAFG"/>
</dbReference>
<feature type="chain" id="PRO_5047149495" evidence="4">
    <location>
        <begin position="26"/>
        <end position="278"/>
    </location>
</feature>
<dbReference type="InterPro" id="IPR029046">
    <property type="entry name" value="LolA/LolB/LppX"/>
</dbReference>
<feature type="signal peptide" evidence="4">
    <location>
        <begin position="1"/>
        <end position="25"/>
    </location>
</feature>
<keyword evidence="3" id="KW-0472">Membrane</keyword>
<evidence type="ECO:0000313" key="5">
    <source>
        <dbReference type="EMBL" id="MFI7587238.1"/>
    </source>
</evidence>
<keyword evidence="4" id="KW-0732">Signal</keyword>
<comment type="subcellular location">
    <subcellularLocation>
        <location evidence="1">Cell envelope</location>
    </subcellularLocation>
</comment>
<sequence>MRFGRLCAGAVALCLALAACGGAQGGSAGPAGDGEAAPVQLSPAQLVSAATDKAQGLSTARFTMKVATQLDTLNILIDAAGRVDTSTLSLVMTSKVRFGGDTLYMHKRVVDGIFFVEGLPDIPGWVRVDPDDLAGGLHIGLDLGQASDPTGMFALISALSEDVHEAGGATVRGEHVTRYTGTLNVAKAIGAAPSDSDPLRKLEQQARSMGFTTAPFTVYVDDRGLPARVQLTMTSSGTADSLVSKVTTTQDYYDWGVPVTVRVPAGAKPMDQPLDLLK</sequence>
<evidence type="ECO:0000256" key="2">
    <source>
        <dbReference type="ARBA" id="ARBA00009194"/>
    </source>
</evidence>
<evidence type="ECO:0000256" key="3">
    <source>
        <dbReference type="ARBA" id="ARBA00022475"/>
    </source>
</evidence>
<dbReference type="Proteomes" id="UP001612915">
    <property type="component" value="Unassembled WGS sequence"/>
</dbReference>
<comment type="similarity">
    <text evidence="2">Belongs to the LppX/LprAFG lipoprotein family.</text>
</comment>
<gene>
    <name evidence="5" type="ORF">ACIB24_09210</name>
</gene>
<proteinExistence type="inferred from homology"/>